<name>A0A372ZRV1_9ACTN</name>
<dbReference type="InterPro" id="IPR052158">
    <property type="entry name" value="INH-QAR"/>
</dbReference>
<dbReference type="Gene3D" id="1.10.10.60">
    <property type="entry name" value="Homeodomain-like"/>
    <property type="match status" value="1"/>
</dbReference>
<dbReference type="CDD" id="cd03137">
    <property type="entry name" value="GATase1_AraC_1"/>
    <property type="match status" value="1"/>
</dbReference>
<keyword evidence="1" id="KW-0805">Transcription regulation</keyword>
<accession>A0A372ZRV1</accession>
<evidence type="ECO:0000256" key="1">
    <source>
        <dbReference type="ARBA" id="ARBA00023015"/>
    </source>
</evidence>
<dbReference type="InterPro" id="IPR018060">
    <property type="entry name" value="HTH_AraC"/>
</dbReference>
<dbReference type="SMART" id="SM00342">
    <property type="entry name" value="HTH_ARAC"/>
    <property type="match status" value="1"/>
</dbReference>
<evidence type="ECO:0000256" key="2">
    <source>
        <dbReference type="ARBA" id="ARBA00023163"/>
    </source>
</evidence>
<sequence length="337" mass="35737">MEPCGPLGSGGPGPGARPPHRVVVLALDGVYPFELGIPNRVFPGVPGAYEVVTCAATEDRTVATSADFTITVGHGPEALEGADTVVIPPYALHRATADLPGPERAALARIRPGTRIVSICTGAFALAAAGLLDGRPATTHWALAPAFRRMYPRVALDADVLFVDDGDILTSAGAASGLDVCLHLVRSDHGSAVANQVARQCVVPPWREGGQAQYIEQPVPPEGTNGTAATQAWALQHLDRPLALRELAAHARMSPRTFARRFQDETGTSPGRWLIQQRLHRARHLLETSDLPVDRIATEIGFATGASLRQHLHAAIGVSPQTYRTTFRGHPGPPTPP</sequence>
<dbReference type="PANTHER" id="PTHR43130:SF3">
    <property type="entry name" value="HTH-TYPE TRANSCRIPTIONAL REGULATOR RV1931C"/>
    <property type="match status" value="1"/>
</dbReference>
<dbReference type="Pfam" id="PF01965">
    <property type="entry name" value="DJ-1_PfpI"/>
    <property type="match status" value="1"/>
</dbReference>
<organism evidence="4 5">
    <name type="scientific">Kitasatospora xanthocidica</name>
    <dbReference type="NCBI Taxonomy" id="83382"/>
    <lineage>
        <taxon>Bacteria</taxon>
        <taxon>Bacillati</taxon>
        <taxon>Actinomycetota</taxon>
        <taxon>Actinomycetes</taxon>
        <taxon>Kitasatosporales</taxon>
        <taxon>Streptomycetaceae</taxon>
        <taxon>Kitasatospora</taxon>
    </lineage>
</organism>
<dbReference type="InterPro" id="IPR029062">
    <property type="entry name" value="Class_I_gatase-like"/>
</dbReference>
<evidence type="ECO:0000259" key="3">
    <source>
        <dbReference type="PROSITE" id="PS01124"/>
    </source>
</evidence>
<comment type="caution">
    <text evidence="4">The sequence shown here is derived from an EMBL/GenBank/DDBJ whole genome shotgun (WGS) entry which is preliminary data.</text>
</comment>
<dbReference type="SUPFAM" id="SSF46689">
    <property type="entry name" value="Homeodomain-like"/>
    <property type="match status" value="2"/>
</dbReference>
<dbReference type="InterPro" id="IPR009057">
    <property type="entry name" value="Homeodomain-like_sf"/>
</dbReference>
<keyword evidence="2" id="KW-0804">Transcription</keyword>
<protein>
    <submittedName>
        <fullName evidence="4">Helix-turn-helix domain-containing protein</fullName>
    </submittedName>
</protein>
<feature type="domain" description="HTH araC/xylS-type" evidence="3">
    <location>
        <begin position="228"/>
        <end position="326"/>
    </location>
</feature>
<dbReference type="EMBL" id="QVIG01000001">
    <property type="protein sequence ID" value="RGD58130.1"/>
    <property type="molecule type" value="Genomic_DNA"/>
</dbReference>
<dbReference type="Proteomes" id="UP000263377">
    <property type="component" value="Unassembled WGS sequence"/>
</dbReference>
<gene>
    <name evidence="4" type="ORF">DR950_10315</name>
</gene>
<reference evidence="4 5" key="1">
    <citation type="submission" date="2018-08" db="EMBL/GenBank/DDBJ databases">
        <title>Diversity &amp; Physiological Properties of Lignin-Decomposing Actinobacteria from Soil.</title>
        <authorList>
            <person name="Roh S.G."/>
            <person name="Kim S.B."/>
        </authorList>
    </citation>
    <scope>NUCLEOTIDE SEQUENCE [LARGE SCALE GENOMIC DNA]</scope>
    <source>
        <strain evidence="4 5">MMS17-GH009</strain>
    </source>
</reference>
<dbReference type="AlphaFoldDB" id="A0A372ZRV1"/>
<keyword evidence="5" id="KW-1185">Reference proteome</keyword>
<evidence type="ECO:0000313" key="5">
    <source>
        <dbReference type="Proteomes" id="UP000263377"/>
    </source>
</evidence>
<dbReference type="GO" id="GO:0043565">
    <property type="term" value="F:sequence-specific DNA binding"/>
    <property type="evidence" value="ECO:0007669"/>
    <property type="project" value="InterPro"/>
</dbReference>
<proteinExistence type="predicted"/>
<dbReference type="PROSITE" id="PS01124">
    <property type="entry name" value="HTH_ARAC_FAMILY_2"/>
    <property type="match status" value="1"/>
</dbReference>
<dbReference type="RefSeq" id="WP_117486786.1">
    <property type="nucleotide sequence ID" value="NZ_QVIG01000001.1"/>
</dbReference>
<dbReference type="PANTHER" id="PTHR43130">
    <property type="entry name" value="ARAC-FAMILY TRANSCRIPTIONAL REGULATOR"/>
    <property type="match status" value="1"/>
</dbReference>
<dbReference type="SUPFAM" id="SSF52317">
    <property type="entry name" value="Class I glutamine amidotransferase-like"/>
    <property type="match status" value="1"/>
</dbReference>
<dbReference type="Pfam" id="PF12833">
    <property type="entry name" value="HTH_18"/>
    <property type="match status" value="1"/>
</dbReference>
<dbReference type="InterPro" id="IPR002818">
    <property type="entry name" value="DJ-1/PfpI"/>
</dbReference>
<dbReference type="GO" id="GO:0003700">
    <property type="term" value="F:DNA-binding transcription factor activity"/>
    <property type="evidence" value="ECO:0007669"/>
    <property type="project" value="InterPro"/>
</dbReference>
<evidence type="ECO:0000313" key="4">
    <source>
        <dbReference type="EMBL" id="RGD58130.1"/>
    </source>
</evidence>
<dbReference type="Gene3D" id="3.40.50.880">
    <property type="match status" value="1"/>
</dbReference>